<reference evidence="2 3" key="1">
    <citation type="journal article" date="2016" name="Nat. Commun.">
        <title>Ectomycorrhizal ecology is imprinted in the genome of the dominant symbiotic fungus Cenococcum geophilum.</title>
        <authorList>
            <consortium name="DOE Joint Genome Institute"/>
            <person name="Peter M."/>
            <person name="Kohler A."/>
            <person name="Ohm R.A."/>
            <person name="Kuo A."/>
            <person name="Krutzmann J."/>
            <person name="Morin E."/>
            <person name="Arend M."/>
            <person name="Barry K.W."/>
            <person name="Binder M."/>
            <person name="Choi C."/>
            <person name="Clum A."/>
            <person name="Copeland A."/>
            <person name="Grisel N."/>
            <person name="Haridas S."/>
            <person name="Kipfer T."/>
            <person name="LaButti K."/>
            <person name="Lindquist E."/>
            <person name="Lipzen A."/>
            <person name="Maire R."/>
            <person name="Meier B."/>
            <person name="Mihaltcheva S."/>
            <person name="Molinier V."/>
            <person name="Murat C."/>
            <person name="Poggeler S."/>
            <person name="Quandt C.A."/>
            <person name="Sperisen C."/>
            <person name="Tritt A."/>
            <person name="Tisserant E."/>
            <person name="Crous P.W."/>
            <person name="Henrissat B."/>
            <person name="Nehls U."/>
            <person name="Egli S."/>
            <person name="Spatafora J.W."/>
            <person name="Grigoriev I.V."/>
            <person name="Martin F.M."/>
        </authorList>
    </citation>
    <scope>NUCLEOTIDE SEQUENCE [LARGE SCALE GENOMIC DNA]</scope>
    <source>
        <strain evidence="2 3">CBS 207.34</strain>
    </source>
</reference>
<feature type="domain" description="Heterokaryon incompatibility" evidence="1">
    <location>
        <begin position="46"/>
        <end position="135"/>
    </location>
</feature>
<dbReference type="PANTHER" id="PTHR24148:SF64">
    <property type="entry name" value="HETEROKARYON INCOMPATIBILITY DOMAIN-CONTAINING PROTEIN"/>
    <property type="match status" value="1"/>
</dbReference>
<keyword evidence="3" id="KW-1185">Reference proteome</keyword>
<feature type="non-terminal residue" evidence="2">
    <location>
        <position position="138"/>
    </location>
</feature>
<organism evidence="2 3">
    <name type="scientific">Glonium stellatum</name>
    <dbReference type="NCBI Taxonomy" id="574774"/>
    <lineage>
        <taxon>Eukaryota</taxon>
        <taxon>Fungi</taxon>
        <taxon>Dikarya</taxon>
        <taxon>Ascomycota</taxon>
        <taxon>Pezizomycotina</taxon>
        <taxon>Dothideomycetes</taxon>
        <taxon>Pleosporomycetidae</taxon>
        <taxon>Gloniales</taxon>
        <taxon>Gloniaceae</taxon>
        <taxon>Glonium</taxon>
    </lineage>
</organism>
<proteinExistence type="predicted"/>
<name>A0A8E2JQB7_9PEZI</name>
<protein>
    <recommendedName>
        <fullName evidence="1">Heterokaryon incompatibility domain-containing protein</fullName>
    </recommendedName>
</protein>
<dbReference type="OrthoDB" id="3553147at2759"/>
<dbReference type="Pfam" id="PF06985">
    <property type="entry name" value="HET"/>
    <property type="match status" value="1"/>
</dbReference>
<gene>
    <name evidence="2" type="ORF">AOQ84DRAFT_298427</name>
</gene>
<dbReference type="AlphaFoldDB" id="A0A8E2JQB7"/>
<evidence type="ECO:0000313" key="2">
    <source>
        <dbReference type="EMBL" id="OCL05684.1"/>
    </source>
</evidence>
<accession>A0A8E2JQB7</accession>
<dbReference type="InterPro" id="IPR010730">
    <property type="entry name" value="HET"/>
</dbReference>
<dbReference type="PANTHER" id="PTHR24148">
    <property type="entry name" value="ANKYRIN REPEAT DOMAIN-CONTAINING PROTEIN 39 HOMOLOG-RELATED"/>
    <property type="match status" value="1"/>
</dbReference>
<sequence>MLRILILLPGQWSDPIKCELHHAYICKDRDPVEPQYENPEGEHPMYEALSYTWGDPSVQKTIELCGTPFDVGANLESALRHLRTEEHPRRLWIDAICIDQHNLEERSIQVLKMTHIYRQASRVLVWLGEESDNSNMAM</sequence>
<evidence type="ECO:0000313" key="3">
    <source>
        <dbReference type="Proteomes" id="UP000250140"/>
    </source>
</evidence>
<dbReference type="EMBL" id="KV750238">
    <property type="protein sequence ID" value="OCL05684.1"/>
    <property type="molecule type" value="Genomic_DNA"/>
</dbReference>
<evidence type="ECO:0000259" key="1">
    <source>
        <dbReference type="Pfam" id="PF06985"/>
    </source>
</evidence>
<dbReference type="InterPro" id="IPR052895">
    <property type="entry name" value="HetReg/Transcr_Mod"/>
</dbReference>
<dbReference type="Proteomes" id="UP000250140">
    <property type="component" value="Unassembled WGS sequence"/>
</dbReference>